<dbReference type="InterPro" id="IPR036251">
    <property type="entry name" value="Arg_repress_C_sf"/>
</dbReference>
<dbReference type="Gene3D" id="1.10.10.10">
    <property type="entry name" value="Winged helix-like DNA-binding domain superfamily/Winged helix DNA-binding domain"/>
    <property type="match status" value="1"/>
</dbReference>
<keyword evidence="7" id="KW-0055">Arginine biosynthesis</keyword>
<keyword evidence="7" id="KW-0678">Repressor</keyword>
<organism evidence="10 11">
    <name type="scientific">Streptococcus porcorum</name>
    <dbReference type="NCBI Taxonomy" id="701526"/>
    <lineage>
        <taxon>Bacteria</taxon>
        <taxon>Bacillati</taxon>
        <taxon>Bacillota</taxon>
        <taxon>Bacilli</taxon>
        <taxon>Lactobacillales</taxon>
        <taxon>Streptococcaceae</taxon>
        <taxon>Streptococcus</taxon>
    </lineage>
</organism>
<feature type="domain" description="Arginine repressor C-terminal" evidence="9">
    <location>
        <begin position="95"/>
        <end position="149"/>
    </location>
</feature>
<evidence type="ECO:0000256" key="1">
    <source>
        <dbReference type="ARBA" id="ARBA00004496"/>
    </source>
</evidence>
<sequence length="155" mass="17234">MKKSERLDLIRKIVTENAIETQNDLVSLLKEEGLTATQATISRDINEIGIVKIPTDHGKYIYGLSKEKPKKVAPTINVINGSLKAISEETPGLLNFINIDLVPGNTRLIKRVLLEQFGSDVFSCIADDDSILLVAKSQLAAKRIRESLEMWMEKG</sequence>
<dbReference type="EMBL" id="JBEPLN010000003">
    <property type="protein sequence ID" value="MET3633670.1"/>
    <property type="molecule type" value="Genomic_DNA"/>
</dbReference>
<proteinExistence type="inferred from homology"/>
<comment type="function">
    <text evidence="7">Regulates arginine biosynthesis genes.</text>
</comment>
<name>A0ABV2JDN6_9STRE</name>
<keyword evidence="4 7" id="KW-0805">Transcription regulation</keyword>
<feature type="domain" description="Arginine repressor DNA-binding" evidence="8">
    <location>
        <begin position="1"/>
        <end position="69"/>
    </location>
</feature>
<evidence type="ECO:0000259" key="9">
    <source>
        <dbReference type="Pfam" id="PF02863"/>
    </source>
</evidence>
<evidence type="ECO:0000313" key="10">
    <source>
        <dbReference type="EMBL" id="MET3633670.1"/>
    </source>
</evidence>
<keyword evidence="5 7" id="KW-0238">DNA-binding</keyword>
<dbReference type="SUPFAM" id="SSF46785">
    <property type="entry name" value="Winged helix' DNA-binding domain"/>
    <property type="match status" value="1"/>
</dbReference>
<dbReference type="Proteomes" id="UP001549037">
    <property type="component" value="Unassembled WGS sequence"/>
</dbReference>
<keyword evidence="7" id="KW-0028">Amino-acid biosynthesis</keyword>
<dbReference type="PANTHER" id="PTHR34471">
    <property type="entry name" value="ARGININE REPRESSOR"/>
    <property type="match status" value="1"/>
</dbReference>
<gene>
    <name evidence="7" type="primary">argR</name>
    <name evidence="10" type="ORF">ABID28_000303</name>
</gene>
<comment type="pathway">
    <text evidence="7">Amino-acid biosynthesis; L-arginine biosynthesis [regulation].</text>
</comment>
<evidence type="ECO:0000256" key="4">
    <source>
        <dbReference type="ARBA" id="ARBA00023015"/>
    </source>
</evidence>
<dbReference type="InterPro" id="IPR001669">
    <property type="entry name" value="Arg_repress"/>
</dbReference>
<keyword evidence="11" id="KW-1185">Reference proteome</keyword>
<comment type="caution">
    <text evidence="10">The sequence shown here is derived from an EMBL/GenBank/DDBJ whole genome shotgun (WGS) entry which is preliminary data.</text>
</comment>
<evidence type="ECO:0000313" key="11">
    <source>
        <dbReference type="Proteomes" id="UP001549037"/>
    </source>
</evidence>
<dbReference type="InterPro" id="IPR020899">
    <property type="entry name" value="Arg_repress_C"/>
</dbReference>
<evidence type="ECO:0000256" key="5">
    <source>
        <dbReference type="ARBA" id="ARBA00023125"/>
    </source>
</evidence>
<reference evidence="10 11" key="1">
    <citation type="submission" date="2024-06" db="EMBL/GenBank/DDBJ databases">
        <title>Genomic Encyclopedia of Type Strains, Phase IV (KMG-IV): sequencing the most valuable type-strain genomes for metagenomic binning, comparative biology and taxonomic classification.</title>
        <authorList>
            <person name="Goeker M."/>
        </authorList>
    </citation>
    <scope>NUCLEOTIDE SEQUENCE [LARGE SCALE GENOMIC DNA]</scope>
    <source>
        <strain evidence="10 11">DSM 28302</strain>
    </source>
</reference>
<evidence type="ECO:0000256" key="6">
    <source>
        <dbReference type="ARBA" id="ARBA00023163"/>
    </source>
</evidence>
<evidence type="ECO:0000256" key="3">
    <source>
        <dbReference type="ARBA" id="ARBA00022490"/>
    </source>
</evidence>
<dbReference type="HAMAP" id="MF_00173">
    <property type="entry name" value="Arg_repressor"/>
    <property type="match status" value="1"/>
</dbReference>
<dbReference type="RefSeq" id="WP_354367429.1">
    <property type="nucleotide sequence ID" value="NZ_JBEPLN010000003.1"/>
</dbReference>
<dbReference type="Pfam" id="PF02863">
    <property type="entry name" value="Arg_repressor_C"/>
    <property type="match status" value="1"/>
</dbReference>
<dbReference type="PANTHER" id="PTHR34471:SF1">
    <property type="entry name" value="ARGININE REPRESSOR"/>
    <property type="match status" value="1"/>
</dbReference>
<dbReference type="InterPro" id="IPR036390">
    <property type="entry name" value="WH_DNA-bd_sf"/>
</dbReference>
<dbReference type="InterPro" id="IPR036388">
    <property type="entry name" value="WH-like_DNA-bd_sf"/>
</dbReference>
<evidence type="ECO:0000256" key="7">
    <source>
        <dbReference type="HAMAP-Rule" id="MF_00173"/>
    </source>
</evidence>
<dbReference type="SUPFAM" id="SSF55252">
    <property type="entry name" value="C-terminal domain of arginine repressor"/>
    <property type="match status" value="1"/>
</dbReference>
<protein>
    <recommendedName>
        <fullName evidence="7">Arginine repressor</fullName>
    </recommendedName>
</protein>
<comment type="similarity">
    <text evidence="2 7">Belongs to the ArgR family.</text>
</comment>
<keyword evidence="6 7" id="KW-0804">Transcription</keyword>
<evidence type="ECO:0000259" key="8">
    <source>
        <dbReference type="Pfam" id="PF01316"/>
    </source>
</evidence>
<keyword evidence="3 7" id="KW-0963">Cytoplasm</keyword>
<comment type="subcellular location">
    <subcellularLocation>
        <location evidence="1 7">Cytoplasm</location>
    </subcellularLocation>
</comment>
<dbReference type="InterPro" id="IPR020900">
    <property type="entry name" value="Arg_repress_DNA-bd"/>
</dbReference>
<accession>A0ABV2JDN6</accession>
<evidence type="ECO:0000256" key="2">
    <source>
        <dbReference type="ARBA" id="ARBA00008316"/>
    </source>
</evidence>
<dbReference type="Pfam" id="PF01316">
    <property type="entry name" value="Arg_repressor"/>
    <property type="match status" value="1"/>
</dbReference>
<dbReference type="PRINTS" id="PR01467">
    <property type="entry name" value="ARGREPRESSOR"/>
</dbReference>